<evidence type="ECO:0000313" key="2">
    <source>
        <dbReference type="Proteomes" id="UP001196413"/>
    </source>
</evidence>
<gene>
    <name evidence="1" type="ORF">KIN20_025490</name>
</gene>
<comment type="caution">
    <text evidence="1">The sequence shown here is derived from an EMBL/GenBank/DDBJ whole genome shotgun (WGS) entry which is preliminary data.</text>
</comment>
<organism evidence="1 2">
    <name type="scientific">Parelaphostrongylus tenuis</name>
    <name type="common">Meningeal worm</name>
    <dbReference type="NCBI Taxonomy" id="148309"/>
    <lineage>
        <taxon>Eukaryota</taxon>
        <taxon>Metazoa</taxon>
        <taxon>Ecdysozoa</taxon>
        <taxon>Nematoda</taxon>
        <taxon>Chromadorea</taxon>
        <taxon>Rhabditida</taxon>
        <taxon>Rhabditina</taxon>
        <taxon>Rhabditomorpha</taxon>
        <taxon>Strongyloidea</taxon>
        <taxon>Metastrongylidae</taxon>
        <taxon>Parelaphostrongylus</taxon>
    </lineage>
</organism>
<dbReference type="EMBL" id="JAHQIW010005206">
    <property type="protein sequence ID" value="KAJ1365246.1"/>
    <property type="molecule type" value="Genomic_DNA"/>
</dbReference>
<keyword evidence="2" id="KW-1185">Reference proteome</keyword>
<dbReference type="AlphaFoldDB" id="A0AAD5QXS6"/>
<name>A0AAD5QXS6_PARTN</name>
<reference evidence="1" key="1">
    <citation type="submission" date="2021-06" db="EMBL/GenBank/DDBJ databases">
        <title>Parelaphostrongylus tenuis whole genome reference sequence.</title>
        <authorList>
            <person name="Garwood T.J."/>
            <person name="Larsen P.A."/>
            <person name="Fountain-Jones N.M."/>
            <person name="Garbe J.R."/>
            <person name="Macchietto M.G."/>
            <person name="Kania S.A."/>
            <person name="Gerhold R.W."/>
            <person name="Richards J.E."/>
            <person name="Wolf T.M."/>
        </authorList>
    </citation>
    <scope>NUCLEOTIDE SEQUENCE</scope>
    <source>
        <strain evidence="1">MNPRO001-30</strain>
        <tissue evidence="1">Meninges</tissue>
    </source>
</reference>
<evidence type="ECO:0000313" key="1">
    <source>
        <dbReference type="EMBL" id="KAJ1365246.1"/>
    </source>
</evidence>
<dbReference type="Proteomes" id="UP001196413">
    <property type="component" value="Unassembled WGS sequence"/>
</dbReference>
<sequence length="118" mass="13613">MGKQVENTRNFARHGFTLPVAMIYTDTSMVFCSYWWHCDMTRESSNICGTSCNANKHKQHHGKLVEQRLWQNVVDRAVRMLTSGPFGSHFFSASAVIMETGCFNFDVFETNIFCQFKL</sequence>
<proteinExistence type="predicted"/>
<accession>A0AAD5QXS6</accession>
<protein>
    <submittedName>
        <fullName evidence="1">Uncharacterized protein</fullName>
    </submittedName>
</protein>